<organism evidence="5 6">
    <name type="scientific">Wocania arenilitoris</name>
    <dbReference type="NCBI Taxonomy" id="2044858"/>
    <lineage>
        <taxon>Bacteria</taxon>
        <taxon>Pseudomonadati</taxon>
        <taxon>Bacteroidota</taxon>
        <taxon>Flavobacteriia</taxon>
        <taxon>Flavobacteriales</taxon>
        <taxon>Flavobacteriaceae</taxon>
        <taxon>Wocania</taxon>
    </lineage>
</organism>
<evidence type="ECO:0000256" key="3">
    <source>
        <dbReference type="ARBA" id="ARBA00022898"/>
    </source>
</evidence>
<dbReference type="Gene3D" id="3.40.50.1100">
    <property type="match status" value="2"/>
</dbReference>
<dbReference type="EMBL" id="JAKKDU010000014">
    <property type="protein sequence ID" value="MCF7569071.1"/>
    <property type="molecule type" value="Genomic_DNA"/>
</dbReference>
<proteinExistence type="inferred from homology"/>
<dbReference type="RefSeq" id="WP_237240406.1">
    <property type="nucleotide sequence ID" value="NZ_JAKKDU010000014.1"/>
</dbReference>
<accession>A0AAE3EP59</accession>
<gene>
    <name evidence="5" type="ORF">L3X37_11945</name>
</gene>
<keyword evidence="3" id="KW-0663">Pyridoxal phosphate</keyword>
<comment type="similarity">
    <text evidence="2">Belongs to the cysteine synthase/cystathionine beta-synthase family.</text>
</comment>
<dbReference type="CDD" id="cd01561">
    <property type="entry name" value="CBS_like"/>
    <property type="match status" value="1"/>
</dbReference>
<keyword evidence="6" id="KW-1185">Reference proteome</keyword>
<dbReference type="GO" id="GO:0006534">
    <property type="term" value="P:cysteine metabolic process"/>
    <property type="evidence" value="ECO:0007669"/>
    <property type="project" value="UniProtKB-ARBA"/>
</dbReference>
<evidence type="ECO:0000313" key="6">
    <source>
        <dbReference type="Proteomes" id="UP001199795"/>
    </source>
</evidence>
<dbReference type="PANTHER" id="PTHR10314">
    <property type="entry name" value="CYSTATHIONINE BETA-SYNTHASE"/>
    <property type="match status" value="1"/>
</dbReference>
<sequence>MKHNNQVFDNVLDLVGNTPLIRLNKITSKFKGNFFAKVEAFNPGHSSKDRIALHIIEEAERKGILNPGDTIIETTSGNTGFSIAMVSIIKGYECVLAVSSKSSADKIDMLKTMGAKVYVCPAHVSADDSRSYYQVAKRLHEEIKGSVYINQYFNDLNIDAHYQYTGPEIWNQTEGKITHLIACSGTGGTISGTAKYLKEQNPNIKVIGVDAFGSVIKKYHETREFDEKEIYPYRIEGLGKNLIPTATDFDAIDKFVKVTDEESAHTARLIAKTEGLFVGYTSGAAMQAVIQLEEAGEFSKKDNIVIIFPDHGSRYMSKIYSDKWMNDQGFFDSINEAAAKTIQYIK</sequence>
<dbReference type="FunFam" id="3.40.50.1100:FF:000003">
    <property type="entry name" value="Cystathionine beta-synthase"/>
    <property type="match status" value="1"/>
</dbReference>
<reference evidence="5" key="1">
    <citation type="submission" date="2022-01" db="EMBL/GenBank/DDBJ databases">
        <title>Draft genome sequence of Sabulilitoribacter arenilitoris KCTC 52401.</title>
        <authorList>
            <person name="Oh J.-S."/>
        </authorList>
    </citation>
    <scope>NUCLEOTIDE SEQUENCE</scope>
    <source>
        <strain evidence="5">HMF6543</strain>
    </source>
</reference>
<evidence type="ECO:0000313" key="5">
    <source>
        <dbReference type="EMBL" id="MCF7569071.1"/>
    </source>
</evidence>
<dbReference type="InterPro" id="IPR050214">
    <property type="entry name" value="Cys_Synth/Cystath_Beta-Synth"/>
</dbReference>
<evidence type="ECO:0000256" key="1">
    <source>
        <dbReference type="ARBA" id="ARBA00001933"/>
    </source>
</evidence>
<dbReference type="InterPro" id="IPR001926">
    <property type="entry name" value="TrpB-like_PALP"/>
</dbReference>
<dbReference type="GO" id="GO:0044272">
    <property type="term" value="P:sulfur compound biosynthetic process"/>
    <property type="evidence" value="ECO:0007669"/>
    <property type="project" value="UniProtKB-ARBA"/>
</dbReference>
<dbReference type="InterPro" id="IPR036052">
    <property type="entry name" value="TrpB-like_PALP_sf"/>
</dbReference>
<evidence type="ECO:0000256" key="2">
    <source>
        <dbReference type="ARBA" id="ARBA00007103"/>
    </source>
</evidence>
<dbReference type="Proteomes" id="UP001199795">
    <property type="component" value="Unassembled WGS sequence"/>
</dbReference>
<dbReference type="SUPFAM" id="SSF53686">
    <property type="entry name" value="Tryptophan synthase beta subunit-like PLP-dependent enzymes"/>
    <property type="match status" value="1"/>
</dbReference>
<feature type="domain" description="Tryptophan synthase beta chain-like PALP" evidence="4">
    <location>
        <begin position="12"/>
        <end position="310"/>
    </location>
</feature>
<protein>
    <submittedName>
        <fullName evidence="5">Cysteine synthase family protein</fullName>
    </submittedName>
</protein>
<comment type="caution">
    <text evidence="5">The sequence shown here is derived from an EMBL/GenBank/DDBJ whole genome shotgun (WGS) entry which is preliminary data.</text>
</comment>
<name>A0AAE3EP59_9FLAO</name>
<comment type="cofactor">
    <cofactor evidence="1">
        <name>pyridoxal 5'-phosphate</name>
        <dbReference type="ChEBI" id="CHEBI:597326"/>
    </cofactor>
</comment>
<dbReference type="FunFam" id="3.40.50.1100:FF:000118">
    <property type="entry name" value="Related to CYS4-cystathionine beta-synthase"/>
    <property type="match status" value="1"/>
</dbReference>
<dbReference type="GO" id="GO:0009069">
    <property type="term" value="P:serine family amino acid metabolic process"/>
    <property type="evidence" value="ECO:0007669"/>
    <property type="project" value="UniProtKB-ARBA"/>
</dbReference>
<evidence type="ECO:0000259" key="4">
    <source>
        <dbReference type="Pfam" id="PF00291"/>
    </source>
</evidence>
<dbReference type="Pfam" id="PF00291">
    <property type="entry name" value="PALP"/>
    <property type="match status" value="1"/>
</dbReference>
<dbReference type="AlphaFoldDB" id="A0AAE3EP59"/>